<accession>Q4SBW2</accession>
<dbReference type="InterPro" id="IPR053027">
    <property type="entry name" value="AGGF1"/>
</dbReference>
<organism evidence="3">
    <name type="scientific">Tetraodon nigroviridis</name>
    <name type="common">Spotted green pufferfish</name>
    <name type="synonym">Chelonodon nigroviridis</name>
    <dbReference type="NCBI Taxonomy" id="99883"/>
    <lineage>
        <taxon>Eukaryota</taxon>
        <taxon>Metazoa</taxon>
        <taxon>Chordata</taxon>
        <taxon>Craniata</taxon>
        <taxon>Vertebrata</taxon>
        <taxon>Euteleostomi</taxon>
        <taxon>Actinopterygii</taxon>
        <taxon>Neopterygii</taxon>
        <taxon>Teleostei</taxon>
        <taxon>Neoteleostei</taxon>
        <taxon>Acanthomorphata</taxon>
        <taxon>Eupercaria</taxon>
        <taxon>Tetraodontiformes</taxon>
        <taxon>Tetradontoidea</taxon>
        <taxon>Tetraodontidae</taxon>
        <taxon>Tetraodon</taxon>
    </lineage>
</organism>
<proteinExistence type="predicted"/>
<dbReference type="Pfam" id="PF17780">
    <property type="entry name" value="OCRE"/>
    <property type="match status" value="1"/>
</dbReference>
<dbReference type="PANTHER" id="PTHR23106:SF24">
    <property type="entry name" value="ANGIOGENIC FACTOR WITH G PATCH AND FHA DOMAINS 1"/>
    <property type="match status" value="1"/>
</dbReference>
<dbReference type="EMBL" id="CAAE01014663">
    <property type="protein sequence ID" value="CAG01870.1"/>
    <property type="molecule type" value="Genomic_DNA"/>
</dbReference>
<evidence type="ECO:0000313" key="3">
    <source>
        <dbReference type="EMBL" id="CAG01870.1"/>
    </source>
</evidence>
<reference evidence="3" key="1">
    <citation type="journal article" date="2004" name="Nature">
        <title>Genome duplication in the teleost fish Tetraodon nigroviridis reveals the early vertebrate proto-karyotype.</title>
        <authorList>
            <person name="Jaillon O."/>
            <person name="Aury J.-M."/>
            <person name="Brunet F."/>
            <person name="Petit J.-L."/>
            <person name="Stange-Thomann N."/>
            <person name="Mauceli E."/>
            <person name="Bouneau L."/>
            <person name="Fischer C."/>
            <person name="Ozouf-Costaz C."/>
            <person name="Bernot A."/>
            <person name="Nicaud S."/>
            <person name="Jaffe D."/>
            <person name="Fisher S."/>
            <person name="Lutfalla G."/>
            <person name="Dossat C."/>
            <person name="Segurens B."/>
            <person name="Dasilva C."/>
            <person name="Salanoubat M."/>
            <person name="Levy M."/>
            <person name="Boudet N."/>
            <person name="Castellano S."/>
            <person name="Anthouard V."/>
            <person name="Jubin C."/>
            <person name="Castelli V."/>
            <person name="Katinka M."/>
            <person name="Vacherie B."/>
            <person name="Biemont C."/>
            <person name="Skalli Z."/>
            <person name="Cattolico L."/>
            <person name="Poulain J."/>
            <person name="De Berardinis V."/>
            <person name="Cruaud C."/>
            <person name="Duprat S."/>
            <person name="Brottier P."/>
            <person name="Coutanceau J.-P."/>
            <person name="Gouzy J."/>
            <person name="Parra G."/>
            <person name="Lardier G."/>
            <person name="Chapple C."/>
            <person name="McKernan K.J."/>
            <person name="McEwan P."/>
            <person name="Bosak S."/>
            <person name="Kellis M."/>
            <person name="Volff J.-N."/>
            <person name="Guigo R."/>
            <person name="Zody M.C."/>
            <person name="Mesirov J."/>
            <person name="Lindblad-Toh K."/>
            <person name="Birren B."/>
            <person name="Nusbaum C."/>
            <person name="Kahn D."/>
            <person name="Robinson-Rechavi M."/>
            <person name="Laudet V."/>
            <person name="Schachter V."/>
            <person name="Quetier F."/>
            <person name="Saurin W."/>
            <person name="Scarpelli C."/>
            <person name="Wincker P."/>
            <person name="Lander E.S."/>
            <person name="Weissenbach J."/>
            <person name="Roest Crollius H."/>
        </authorList>
    </citation>
    <scope>NUCLEOTIDE SEQUENCE [LARGE SCALE GENOMIC DNA]</scope>
</reference>
<feature type="domain" description="OCRE" evidence="2">
    <location>
        <begin position="174"/>
        <end position="202"/>
    </location>
</feature>
<comment type="caution">
    <text evidence="3">The sequence shown here is derived from an EMBL/GenBank/DDBJ whole genome shotgun (WGS) entry which is preliminary data.</text>
</comment>
<dbReference type="AlphaFoldDB" id="Q4SBW2"/>
<sequence length="246" mass="27896">MESEYGEKERQSEVVELRQKVESLKQELSEFKTELAKYEKQLNQADRLNKSTESYNARPEEADYYNYYYGGYPENQKATDTHEGQNVEMAEAAADAASTNEATRRYSIKRRAAAEATAPAENNVATAEEGDGGSIADMLRVHLLEEAMTQTGFVFDETDCGCELRTRARASTSDSVSQLYYDGNTGFYYYYDAESGRYQFHSKIEVTAAVVEDKNIGDKTGRKFKKWVNKSSNEDSKVSNTCKFMR</sequence>
<evidence type="ECO:0000256" key="1">
    <source>
        <dbReference type="SAM" id="Coils"/>
    </source>
</evidence>
<dbReference type="OrthoDB" id="2538319at2759"/>
<protein>
    <submittedName>
        <fullName evidence="3">(spotted green pufferfish) hypothetical protein</fullName>
    </submittedName>
</protein>
<gene>
    <name evidence="3" type="ORF">GSTENG00020787001</name>
</gene>
<keyword evidence="1" id="KW-0175">Coiled coil</keyword>
<dbReference type="KEGG" id="tng:GSTEN00020787G001"/>
<dbReference type="PANTHER" id="PTHR23106">
    <property type="entry name" value="ANGIOGENIC FACTOR WITH G PATCH AND FHA DOMAINS 1"/>
    <property type="match status" value="1"/>
</dbReference>
<reference evidence="3" key="2">
    <citation type="submission" date="2004-02" db="EMBL/GenBank/DDBJ databases">
        <authorList>
            <consortium name="Genoscope"/>
            <consortium name="Whitehead Institute Centre for Genome Research"/>
        </authorList>
    </citation>
    <scope>NUCLEOTIDE SEQUENCE</scope>
</reference>
<feature type="coiled-coil region" evidence="1">
    <location>
        <begin position="7"/>
        <end position="55"/>
    </location>
</feature>
<name>Q4SBW2_TETNG</name>
<evidence type="ECO:0000259" key="2">
    <source>
        <dbReference type="Pfam" id="PF17780"/>
    </source>
</evidence>
<dbReference type="InterPro" id="IPR041591">
    <property type="entry name" value="OCRE"/>
</dbReference>